<evidence type="ECO:0000313" key="2">
    <source>
        <dbReference type="Proteomes" id="UP000240254"/>
    </source>
</evidence>
<evidence type="ECO:0000313" key="1">
    <source>
        <dbReference type="EMBL" id="PSU27872.1"/>
    </source>
</evidence>
<protein>
    <submittedName>
        <fullName evidence="1">Uncharacterized protein</fullName>
    </submittedName>
</protein>
<dbReference type="OrthoDB" id="3312272at2"/>
<dbReference type="Proteomes" id="UP000240254">
    <property type="component" value="Unassembled WGS sequence"/>
</dbReference>
<comment type="caution">
    <text evidence="1">The sequence shown here is derived from an EMBL/GenBank/DDBJ whole genome shotgun (WGS) entry which is preliminary data.</text>
</comment>
<reference evidence="1 2" key="1">
    <citation type="submission" date="2018-03" db="EMBL/GenBank/DDBJ databases">
        <title>Whole genome sequencing of Histamine producing bacteria.</title>
        <authorList>
            <person name="Butler K."/>
        </authorList>
    </citation>
    <scope>NUCLEOTIDE SEQUENCE [LARGE SCALE GENOMIC DNA]</scope>
    <source>
        <strain evidence="1 2">BS2</strain>
    </source>
</reference>
<proteinExistence type="predicted"/>
<dbReference type="EMBL" id="PYMK01000016">
    <property type="protein sequence ID" value="PSU27872.1"/>
    <property type="molecule type" value="Genomic_DNA"/>
</dbReference>
<organism evidence="1 2">
    <name type="scientific">Photobacterium aquimaris</name>
    <dbReference type="NCBI Taxonomy" id="512643"/>
    <lineage>
        <taxon>Bacteria</taxon>
        <taxon>Pseudomonadati</taxon>
        <taxon>Pseudomonadota</taxon>
        <taxon>Gammaproteobacteria</taxon>
        <taxon>Vibrionales</taxon>
        <taxon>Vibrionaceae</taxon>
        <taxon>Photobacterium</taxon>
    </lineage>
</organism>
<name>A0A2T3IHS0_9GAMM</name>
<gene>
    <name evidence="1" type="ORF">CTM88_14265</name>
</gene>
<dbReference type="RefSeq" id="WP_065176681.1">
    <property type="nucleotide sequence ID" value="NZ_LZFA01000024.1"/>
</dbReference>
<sequence length="484" mass="56715">MFSSTYIKTADFPKSRDVQLFAWPIYSWEVYLSSHKGRELNLFERTILELIRVTGNRELSSSQIAEWFSLEKEMVLYILTAIMQPNGWLDKNFKITEEGQKVLDSETEPEMTSASVFQCALTGKWFPRIAYECSEIEPEKDTDKLIFKLDRATDKRVRGYRVSKMIHEITRPSDNEINNLLSKDKEARWIANNISDERYHTPIKAEKIILSNKDVKQSYLLLWADMSSGFKFDFIDPFALSHKAPWMNELFDQARSVNYKLEQFSSSRFNTEEEELSYSEMIELMKETARIEVLTKYPNAERIEALVEPLFELMNGKERLNREKFADYSLNRSLINGCGSVIEFVCKATLNNHPLMRLDVLPDNRLSNYKQKRELEWLLKKERKFSQSQIDSILRVQPGKIYQTAKGKNSSLRSLLATIFISMRDYPHHPFEFMTRDGLLFDLVYELSHVRDEASHGNSTKFTNEQVLHYINVVDKVLENILMD</sequence>
<dbReference type="AlphaFoldDB" id="A0A2T3IHS0"/>
<accession>A0A2T3IHS0</accession>